<proteinExistence type="predicted"/>
<accession>A0ABY7WLW9</accession>
<organism evidence="1 2">
    <name type="scientific">Sphingobacterium oryzagri</name>
    <dbReference type="NCBI Taxonomy" id="3025669"/>
    <lineage>
        <taxon>Bacteria</taxon>
        <taxon>Pseudomonadati</taxon>
        <taxon>Bacteroidota</taxon>
        <taxon>Sphingobacteriia</taxon>
        <taxon>Sphingobacteriales</taxon>
        <taxon>Sphingobacteriaceae</taxon>
        <taxon>Sphingobacterium</taxon>
    </lineage>
</organism>
<reference evidence="1 2" key="1">
    <citation type="submission" date="2023-02" db="EMBL/GenBank/DDBJ databases">
        <title>Genome sequence of Sphingobacterium sp. KACC 22765.</title>
        <authorList>
            <person name="Kim S."/>
            <person name="Heo J."/>
            <person name="Kwon S.-W."/>
        </authorList>
    </citation>
    <scope>NUCLEOTIDE SEQUENCE [LARGE SCALE GENOMIC DNA]</scope>
    <source>
        <strain evidence="1 2">KACC 22765</strain>
    </source>
</reference>
<protein>
    <submittedName>
        <fullName evidence="1">Uncharacterized protein</fullName>
    </submittedName>
</protein>
<sequence>MSAFSRRTNLSAARRGKAFLGRTQGSKVLLSPEGGLSHEAITHKAICSQSWNNIETLTEGFNMIPRLYPQRKKPSHIVFFHHYMRHFNLSLCEVVNACVNKRHAIDVINVSSSDGKQAIDAGCAMGRHEKFL</sequence>
<evidence type="ECO:0000313" key="1">
    <source>
        <dbReference type="EMBL" id="WDF70005.1"/>
    </source>
</evidence>
<dbReference type="EMBL" id="CP117880">
    <property type="protein sequence ID" value="WDF70005.1"/>
    <property type="molecule type" value="Genomic_DNA"/>
</dbReference>
<dbReference type="Proteomes" id="UP001221558">
    <property type="component" value="Chromosome"/>
</dbReference>
<dbReference type="RefSeq" id="WP_274268713.1">
    <property type="nucleotide sequence ID" value="NZ_CP117880.1"/>
</dbReference>
<evidence type="ECO:0000313" key="2">
    <source>
        <dbReference type="Proteomes" id="UP001221558"/>
    </source>
</evidence>
<gene>
    <name evidence="1" type="ORF">PQ465_06415</name>
</gene>
<keyword evidence="2" id="KW-1185">Reference proteome</keyword>
<name>A0ABY7WLW9_9SPHI</name>